<accession>A0A392S5E0</accession>
<feature type="non-terminal residue" evidence="1">
    <location>
        <position position="27"/>
    </location>
</feature>
<organism evidence="1 2">
    <name type="scientific">Trifolium medium</name>
    <dbReference type="NCBI Taxonomy" id="97028"/>
    <lineage>
        <taxon>Eukaryota</taxon>
        <taxon>Viridiplantae</taxon>
        <taxon>Streptophyta</taxon>
        <taxon>Embryophyta</taxon>
        <taxon>Tracheophyta</taxon>
        <taxon>Spermatophyta</taxon>
        <taxon>Magnoliopsida</taxon>
        <taxon>eudicotyledons</taxon>
        <taxon>Gunneridae</taxon>
        <taxon>Pentapetalae</taxon>
        <taxon>rosids</taxon>
        <taxon>fabids</taxon>
        <taxon>Fabales</taxon>
        <taxon>Fabaceae</taxon>
        <taxon>Papilionoideae</taxon>
        <taxon>50 kb inversion clade</taxon>
        <taxon>NPAAA clade</taxon>
        <taxon>Hologalegina</taxon>
        <taxon>IRL clade</taxon>
        <taxon>Trifolieae</taxon>
        <taxon>Trifolium</taxon>
    </lineage>
</organism>
<dbReference type="EMBL" id="LXQA010326220">
    <property type="protein sequence ID" value="MCI44111.1"/>
    <property type="molecule type" value="Genomic_DNA"/>
</dbReference>
<sequence>MWETPQMELAGWTSDMRSYLNSVSIVA</sequence>
<keyword evidence="2" id="KW-1185">Reference proteome</keyword>
<name>A0A392S5E0_9FABA</name>
<reference evidence="1 2" key="1">
    <citation type="journal article" date="2018" name="Front. Plant Sci.">
        <title>Red Clover (Trifolium pratense) and Zigzag Clover (T. medium) - A Picture of Genomic Similarities and Differences.</title>
        <authorList>
            <person name="Dluhosova J."/>
            <person name="Istvanek J."/>
            <person name="Nedelnik J."/>
            <person name="Repkova J."/>
        </authorList>
    </citation>
    <scope>NUCLEOTIDE SEQUENCE [LARGE SCALE GENOMIC DNA]</scope>
    <source>
        <strain evidence="2">cv. 10/8</strain>
        <tissue evidence="1">Leaf</tissue>
    </source>
</reference>
<dbReference type="AlphaFoldDB" id="A0A392S5E0"/>
<comment type="caution">
    <text evidence="1">The sequence shown here is derived from an EMBL/GenBank/DDBJ whole genome shotgun (WGS) entry which is preliminary data.</text>
</comment>
<evidence type="ECO:0000313" key="1">
    <source>
        <dbReference type="EMBL" id="MCI44111.1"/>
    </source>
</evidence>
<dbReference type="Proteomes" id="UP000265520">
    <property type="component" value="Unassembled WGS sequence"/>
</dbReference>
<protein>
    <submittedName>
        <fullName evidence="1">Uncharacterized protein</fullName>
    </submittedName>
</protein>
<proteinExistence type="predicted"/>
<evidence type="ECO:0000313" key="2">
    <source>
        <dbReference type="Proteomes" id="UP000265520"/>
    </source>
</evidence>